<keyword evidence="12" id="KW-1185">Reference proteome</keyword>
<evidence type="ECO:0000313" key="12">
    <source>
        <dbReference type="Proteomes" id="UP001596254"/>
    </source>
</evidence>
<comment type="subcellular location">
    <subcellularLocation>
        <location evidence="1">Cell membrane</location>
        <topology evidence="1">Multi-pass membrane protein</topology>
    </subcellularLocation>
</comment>
<dbReference type="PANTHER" id="PTHR30294:SF38">
    <property type="entry name" value="TRANSPORT PERMEASE PROTEIN"/>
    <property type="match status" value="1"/>
</dbReference>
<dbReference type="EMBL" id="JBHSSK010000015">
    <property type="protein sequence ID" value="MFC6206879.1"/>
    <property type="molecule type" value="Genomic_DNA"/>
</dbReference>
<gene>
    <name evidence="11" type="ORF">ACFP1G_05220</name>
</gene>
<dbReference type="PROSITE" id="PS51012">
    <property type="entry name" value="ABC_TM2"/>
    <property type="match status" value="1"/>
</dbReference>
<sequence>MRTIGIMNRVLKELFRDKRTLALMFVAPILVMLLMSVIFNTNSTTNVNVGTVAVTQRLNKEMGAIKHVDVKTYATKADAKRALQDEKIDAIIKKNGNNYDLTYANTDSSKTAVVKMAFKSAVMATSIDQLKSALKKSTTGMAKLQAQLQAMQKQQAVTNASPQTAGATAAAKKTASTKSTSTTAATKSTSQRTPKITNHYVYGDKNTGYFAKMLPILMGFFVFFFVFLISGMALLKERTTGTLDRLLATPVKRSSIVFGYMLSYGILAVIQTIVIVLVTVWLLGIEVVGNIASVVVINLILALVALAFGILLSTFANSEFQMMQFIPLVVIPQIFFSGIIPLDSMANWVKDISYVIPLKYSGDAVTDIIMRGTSIFNEGWDILVLLTFLVILTILNVVGLRRYRKV</sequence>
<evidence type="ECO:0000256" key="2">
    <source>
        <dbReference type="ARBA" id="ARBA00007783"/>
    </source>
</evidence>
<feature type="transmembrane region" description="Helical" evidence="9">
    <location>
        <begin position="213"/>
        <end position="235"/>
    </location>
</feature>
<evidence type="ECO:0000256" key="4">
    <source>
        <dbReference type="ARBA" id="ARBA00022475"/>
    </source>
</evidence>
<evidence type="ECO:0000256" key="8">
    <source>
        <dbReference type="SAM" id="Coils"/>
    </source>
</evidence>
<dbReference type="Pfam" id="PF12698">
    <property type="entry name" value="ABC2_membrane_3"/>
    <property type="match status" value="1"/>
</dbReference>
<keyword evidence="8" id="KW-0175">Coiled coil</keyword>
<dbReference type="InterPro" id="IPR047817">
    <property type="entry name" value="ABC2_TM_bact-type"/>
</dbReference>
<name>A0ABW1SQU9_9LACO</name>
<evidence type="ECO:0000256" key="9">
    <source>
        <dbReference type="SAM" id="Phobius"/>
    </source>
</evidence>
<keyword evidence="5 9" id="KW-0812">Transmembrane</keyword>
<organism evidence="11 12">
    <name type="scientific">Levilactobacillus tongjiangensis</name>
    <dbReference type="NCBI Taxonomy" id="2486023"/>
    <lineage>
        <taxon>Bacteria</taxon>
        <taxon>Bacillati</taxon>
        <taxon>Bacillota</taxon>
        <taxon>Bacilli</taxon>
        <taxon>Lactobacillales</taxon>
        <taxon>Lactobacillaceae</taxon>
        <taxon>Levilactobacillus</taxon>
    </lineage>
</organism>
<feature type="transmembrane region" description="Helical" evidence="9">
    <location>
        <begin position="256"/>
        <end position="285"/>
    </location>
</feature>
<evidence type="ECO:0000256" key="5">
    <source>
        <dbReference type="ARBA" id="ARBA00022692"/>
    </source>
</evidence>
<feature type="transmembrane region" description="Helical" evidence="9">
    <location>
        <begin position="21"/>
        <end position="39"/>
    </location>
</feature>
<feature type="coiled-coil region" evidence="8">
    <location>
        <begin position="127"/>
        <end position="154"/>
    </location>
</feature>
<keyword evidence="3" id="KW-0813">Transport</keyword>
<evidence type="ECO:0000256" key="7">
    <source>
        <dbReference type="ARBA" id="ARBA00023136"/>
    </source>
</evidence>
<feature type="domain" description="ABC transmembrane type-2" evidence="10">
    <location>
        <begin position="165"/>
        <end position="403"/>
    </location>
</feature>
<comment type="similarity">
    <text evidence="2">Belongs to the ABC-2 integral membrane protein family.</text>
</comment>
<accession>A0ABW1SQU9</accession>
<dbReference type="Proteomes" id="UP001596254">
    <property type="component" value="Unassembled WGS sequence"/>
</dbReference>
<keyword evidence="6 9" id="KW-1133">Transmembrane helix</keyword>
<dbReference type="InterPro" id="IPR051449">
    <property type="entry name" value="ABC-2_transporter_component"/>
</dbReference>
<proteinExistence type="inferred from homology"/>
<evidence type="ECO:0000256" key="6">
    <source>
        <dbReference type="ARBA" id="ARBA00022989"/>
    </source>
</evidence>
<feature type="transmembrane region" description="Helical" evidence="9">
    <location>
        <begin position="325"/>
        <end position="342"/>
    </location>
</feature>
<feature type="transmembrane region" description="Helical" evidence="9">
    <location>
        <begin position="382"/>
        <end position="400"/>
    </location>
</feature>
<protein>
    <submittedName>
        <fullName evidence="11">ABC transporter permease</fullName>
    </submittedName>
</protein>
<keyword evidence="4" id="KW-1003">Cell membrane</keyword>
<evidence type="ECO:0000256" key="3">
    <source>
        <dbReference type="ARBA" id="ARBA00022448"/>
    </source>
</evidence>
<feature type="transmembrane region" description="Helical" evidence="9">
    <location>
        <begin position="291"/>
        <end position="313"/>
    </location>
</feature>
<keyword evidence="7 9" id="KW-0472">Membrane</keyword>
<reference evidence="12" key="1">
    <citation type="journal article" date="2019" name="Int. J. Syst. Evol. Microbiol.">
        <title>The Global Catalogue of Microorganisms (GCM) 10K type strain sequencing project: providing services to taxonomists for standard genome sequencing and annotation.</title>
        <authorList>
            <consortium name="The Broad Institute Genomics Platform"/>
            <consortium name="The Broad Institute Genome Sequencing Center for Infectious Disease"/>
            <person name="Wu L."/>
            <person name="Ma J."/>
        </authorList>
    </citation>
    <scope>NUCLEOTIDE SEQUENCE [LARGE SCALE GENOMIC DNA]</scope>
    <source>
        <strain evidence="12">CCM 8905</strain>
    </source>
</reference>
<dbReference type="InterPro" id="IPR013525">
    <property type="entry name" value="ABC2_TM"/>
</dbReference>
<evidence type="ECO:0000259" key="10">
    <source>
        <dbReference type="PROSITE" id="PS51012"/>
    </source>
</evidence>
<evidence type="ECO:0000256" key="1">
    <source>
        <dbReference type="ARBA" id="ARBA00004651"/>
    </source>
</evidence>
<dbReference type="PANTHER" id="PTHR30294">
    <property type="entry name" value="MEMBRANE COMPONENT OF ABC TRANSPORTER YHHJ-RELATED"/>
    <property type="match status" value="1"/>
</dbReference>
<comment type="caution">
    <text evidence="11">The sequence shown here is derived from an EMBL/GenBank/DDBJ whole genome shotgun (WGS) entry which is preliminary data.</text>
</comment>
<evidence type="ECO:0000313" key="11">
    <source>
        <dbReference type="EMBL" id="MFC6206879.1"/>
    </source>
</evidence>
<dbReference type="RefSeq" id="WP_125694854.1">
    <property type="nucleotide sequence ID" value="NZ_JBHSSK010000015.1"/>
</dbReference>